<protein>
    <submittedName>
        <fullName evidence="2">Uncharacterized protein</fullName>
    </submittedName>
</protein>
<evidence type="ECO:0000256" key="1">
    <source>
        <dbReference type="SAM" id="MobiDB-lite"/>
    </source>
</evidence>
<comment type="caution">
    <text evidence="2">The sequence shown here is derived from an EMBL/GenBank/DDBJ whole genome shotgun (WGS) entry which is preliminary data.</text>
</comment>
<feature type="compositionally biased region" description="Low complexity" evidence="1">
    <location>
        <begin position="620"/>
        <end position="706"/>
    </location>
</feature>
<organism evidence="2 3">
    <name type="scientific">Novymonas esmeraldas</name>
    <dbReference type="NCBI Taxonomy" id="1808958"/>
    <lineage>
        <taxon>Eukaryota</taxon>
        <taxon>Discoba</taxon>
        <taxon>Euglenozoa</taxon>
        <taxon>Kinetoplastea</taxon>
        <taxon>Metakinetoplastina</taxon>
        <taxon>Trypanosomatida</taxon>
        <taxon>Trypanosomatidae</taxon>
        <taxon>Novymonas</taxon>
    </lineage>
</organism>
<evidence type="ECO:0000313" key="2">
    <source>
        <dbReference type="EMBL" id="KAK7197601.1"/>
    </source>
</evidence>
<dbReference type="Proteomes" id="UP001430356">
    <property type="component" value="Unassembled WGS sequence"/>
</dbReference>
<feature type="compositionally biased region" description="Low complexity" evidence="1">
    <location>
        <begin position="594"/>
        <end position="608"/>
    </location>
</feature>
<accession>A0AAW0EVQ8</accession>
<reference evidence="2 3" key="1">
    <citation type="journal article" date="2021" name="MBio">
        <title>A New Model Trypanosomatid, Novymonas esmeraldas: Genomic Perception of Its 'Candidatus Pandoraea novymonadis' Endosymbiont.</title>
        <authorList>
            <person name="Zakharova A."/>
            <person name="Saura A."/>
            <person name="Butenko A."/>
            <person name="Podesvova L."/>
            <person name="Warmusova S."/>
            <person name="Kostygov A.Y."/>
            <person name="Nenarokova A."/>
            <person name="Lukes J."/>
            <person name="Opperdoes F.R."/>
            <person name="Yurchenko V."/>
        </authorList>
    </citation>
    <scope>NUCLEOTIDE SEQUENCE [LARGE SCALE GENOMIC DNA]</scope>
    <source>
        <strain evidence="2 3">E262AT.01</strain>
    </source>
</reference>
<feature type="compositionally biased region" description="Gly residues" evidence="1">
    <location>
        <begin position="788"/>
        <end position="798"/>
    </location>
</feature>
<proteinExistence type="predicted"/>
<feature type="compositionally biased region" description="Basic and acidic residues" evidence="1">
    <location>
        <begin position="709"/>
        <end position="719"/>
    </location>
</feature>
<gene>
    <name evidence="2" type="ORF">NESM_000710700</name>
</gene>
<sequence length="845" mass="89593">MSTSDVDQGRSHAAAMHGAQLTTTMHVSSRKPGALSVGELRTAMQQHLRSTGALRELKTQLRGMVLTELLQQPKTARMLVHGTAQSVPPSSPDGVRHLEDRKTAASGSPAAPGIVPVTGRSDHTLQTWSCGLADALVENHLRRTRRAMTLSIFSTEAEVPPFTTTGAPSEEEQYLLHLFQQTEPGAAAAAEPEDDILTPSPSRSAKSVLQRLVENCVARHGLASSAASGQARHLHSCSTQTDAADSADGASNLLNSLECRLAAVDAKYALTFAQLKRGGAAGEQCISLRAEVERRLQQYKTDMHAQLRVEYEQKYNSFTRVKLQEARDSAEERYRVFTQHKTEELAEMERSVLVRMEQERQRLKAAWEDVHVQRAELERRQRDTATMLAERDTAQQRSDAELHSWREKARVLQLQCAKWEELCGTRLMELDGARSREGRRVEDIRRLQAEHAAELQLKEEEIGRLRFRLRLVSREGGTMHTAGDAGHAGAAEAGSGATAAAAAAAAAPCASNRPTAAAPVDPRHLYGLLLRTEEMQRTALVQQQQQQERWDAAWVAASAAGPASTPAPATALDASLTAGLVRTPPPTSGAARDAASPPATPVARTPAVAAAPAEVENVARAAAPSSSSERSASAAAPPAAAALRNSTSASASSTTPSSVSSAARAATQQQQRRTGAADPSTSTSTQKTTSPSSSGTASSASATPPAQRGVEDAHPIDDVAPRRTSDAAALLAAAAVEEQSGRAEVQSEEASARNGIVWLEGNRRELLVLELRRRGGDGDDGSTASSRSGGGSSSGGGVVAPWKRAGAVGSGAALGSRAADVVFEDSFDSDDDALIRDSDEDDSEF</sequence>
<feature type="compositionally biased region" description="Basic and acidic residues" evidence="1">
    <location>
        <begin position="94"/>
        <end position="103"/>
    </location>
</feature>
<dbReference type="AlphaFoldDB" id="A0AAW0EVQ8"/>
<evidence type="ECO:0000313" key="3">
    <source>
        <dbReference type="Proteomes" id="UP001430356"/>
    </source>
</evidence>
<keyword evidence="3" id="KW-1185">Reference proteome</keyword>
<feature type="region of interest" description="Disordered" evidence="1">
    <location>
        <begin position="83"/>
        <end position="115"/>
    </location>
</feature>
<feature type="region of interest" description="Disordered" evidence="1">
    <location>
        <begin position="620"/>
        <end position="719"/>
    </location>
</feature>
<name>A0AAW0EVQ8_9TRYP</name>
<dbReference type="EMBL" id="JAECZO010000112">
    <property type="protein sequence ID" value="KAK7197601.1"/>
    <property type="molecule type" value="Genomic_DNA"/>
</dbReference>
<feature type="region of interest" description="Disordered" evidence="1">
    <location>
        <begin position="774"/>
        <end position="799"/>
    </location>
</feature>
<feature type="region of interest" description="Disordered" evidence="1">
    <location>
        <begin position="579"/>
        <end position="608"/>
    </location>
</feature>